<evidence type="ECO:0000256" key="1">
    <source>
        <dbReference type="SAM" id="SignalP"/>
    </source>
</evidence>
<dbReference type="PANTHER" id="PTHR43308">
    <property type="entry name" value="OUTER MEMBRANE PROTEIN ALPHA-RELATED"/>
    <property type="match status" value="1"/>
</dbReference>
<protein>
    <submittedName>
        <fullName evidence="3">S-layer homology domain-containing protein</fullName>
    </submittedName>
</protein>
<feature type="chain" id="PRO_5039721957" evidence="1">
    <location>
        <begin position="21"/>
        <end position="488"/>
    </location>
</feature>
<dbReference type="EMBL" id="RBZN01000073">
    <property type="protein sequence ID" value="RKQ13126.1"/>
    <property type="molecule type" value="Genomic_DNA"/>
</dbReference>
<comment type="caution">
    <text evidence="3">The sequence shown here is derived from an EMBL/GenBank/DDBJ whole genome shotgun (WGS) entry which is preliminary data.</text>
</comment>
<dbReference type="RefSeq" id="WP_121215918.1">
    <property type="nucleotide sequence ID" value="NZ_RBZN01000073.1"/>
</dbReference>
<dbReference type="AlphaFoldDB" id="A0A494YSN5"/>
<evidence type="ECO:0000313" key="3">
    <source>
        <dbReference type="EMBL" id="RKQ13126.1"/>
    </source>
</evidence>
<keyword evidence="4" id="KW-1185">Reference proteome</keyword>
<feature type="domain" description="SLH" evidence="2">
    <location>
        <begin position="99"/>
        <end position="158"/>
    </location>
</feature>
<evidence type="ECO:0000313" key="4">
    <source>
        <dbReference type="Proteomes" id="UP000272238"/>
    </source>
</evidence>
<organism evidence="3 4">
    <name type="scientific">Ureibacillus endophyticus</name>
    <dbReference type="NCBI Taxonomy" id="1978490"/>
    <lineage>
        <taxon>Bacteria</taxon>
        <taxon>Bacillati</taxon>
        <taxon>Bacillota</taxon>
        <taxon>Bacilli</taxon>
        <taxon>Bacillales</taxon>
        <taxon>Caryophanaceae</taxon>
        <taxon>Ureibacillus</taxon>
    </lineage>
</organism>
<dbReference type="InterPro" id="IPR001119">
    <property type="entry name" value="SLH_dom"/>
</dbReference>
<dbReference type="InterPro" id="IPR051465">
    <property type="entry name" value="Cell_Envelope_Struct_Comp"/>
</dbReference>
<feature type="signal peptide" evidence="1">
    <location>
        <begin position="1"/>
        <end position="20"/>
    </location>
</feature>
<keyword evidence="1" id="KW-0732">Signal</keyword>
<dbReference type="PANTHER" id="PTHR43308:SF5">
    <property type="entry name" value="S-LAYER PROTEIN _ PEPTIDOGLYCAN ENDO-BETA-N-ACETYLGLUCOSAMINIDASE"/>
    <property type="match status" value="1"/>
</dbReference>
<feature type="domain" description="SLH" evidence="2">
    <location>
        <begin position="34"/>
        <end position="97"/>
    </location>
</feature>
<evidence type="ECO:0000259" key="2">
    <source>
        <dbReference type="PROSITE" id="PS51272"/>
    </source>
</evidence>
<dbReference type="Pfam" id="PF00395">
    <property type="entry name" value="SLH"/>
    <property type="match status" value="3"/>
</dbReference>
<reference evidence="3 4" key="1">
    <citation type="journal article" date="2016" name="Antonie Van Leeuwenhoek">
        <title>Lysinibacillus endophyticus sp. nov., an indole-3-acetic acid producing endophytic bacterium isolated from corn root (Zea mays cv. Xinken-5).</title>
        <authorList>
            <person name="Yu J."/>
            <person name="Guan X."/>
            <person name="Liu C."/>
            <person name="Xiang W."/>
            <person name="Yu Z."/>
            <person name="Liu X."/>
            <person name="Wang G."/>
        </authorList>
    </citation>
    <scope>NUCLEOTIDE SEQUENCE [LARGE SCALE GENOMIC DNA]</scope>
    <source>
        <strain evidence="3 4">DSM 100506</strain>
    </source>
</reference>
<proteinExistence type="predicted"/>
<sequence>MKKKKTYKKLFHATMATAVAASGVTMVAPSETKANTSFTDVSTNNGFYKEIMNLAERGIIKGYQDGTFRPGVNVTRGQAAKLIAGVLGLDTLNVSNPGFKDVPKTNEYYGAIAALANAGIINGYGDGTFKPNEPVKRNHMAKIISGAYKLNATPGFSTPLKDIRGEYESYITALYEYGVTTGKTKTSFDGLSNVSRGQLAAFVVRAENIVGEKEETLSLIISEISDKLKTTDNTTYTVASDLKALLNGENSAALQNAKLQAVVKDNEIIRIDAIEFNSDGSQGALVTLDGQNSTFTGNLTVNADYVQLKNLTVNGDVILTGKVVNEFSADGLNTTGELIIKEAEQVALASLALDPIGAILPPSLFNINDSNINSLNIYRDNSVIQSDTKFSVINISSFVSNIQLDTDASKITINVETHIIVTGTGNIDELEVERSQAMALQLVGEIQKLALEKGVKVEINRNVKITTLVIPEDEQPSSMVSNFDTLIL</sequence>
<dbReference type="OrthoDB" id="57539at2"/>
<name>A0A494YSN5_9BACL</name>
<dbReference type="Proteomes" id="UP000272238">
    <property type="component" value="Unassembled WGS sequence"/>
</dbReference>
<gene>
    <name evidence="3" type="ORF">D8M03_16615</name>
</gene>
<accession>A0A494YSN5</accession>
<dbReference type="PROSITE" id="PS51272">
    <property type="entry name" value="SLH"/>
    <property type="match status" value="2"/>
</dbReference>